<accession>A0A1W1E1V1</accession>
<evidence type="ECO:0000313" key="1">
    <source>
        <dbReference type="EMBL" id="SFV87942.1"/>
    </source>
</evidence>
<protein>
    <submittedName>
        <fullName evidence="1">Phage-related tail protein</fullName>
    </submittedName>
</protein>
<gene>
    <name evidence="1" type="ORF">MNB_SUP05-SYMBIONT-5-65</name>
</gene>
<reference evidence="1" key="1">
    <citation type="submission" date="2016-10" db="EMBL/GenBank/DDBJ databases">
        <authorList>
            <person name="de Groot N.N."/>
        </authorList>
    </citation>
    <scope>NUCLEOTIDE SEQUENCE</scope>
</reference>
<sequence>MKKIFYKLLGLIAILAFAIAFFIDSIGKNYAQEYAQNLLKTPVTISQFNSNFLDKSLNIDFIKVQNPANFKDKNALSLNHFLLKVGDIGNNLIVIDEIKLDGLKFILEQNAGKVNLTQLLDNLEKPSQNRVSTNANKSTIQEKRIKVKSLKVGNISLKIDTKWLKTTLEIPNISAHNFGGASGTRINEIGKEIVKEILYNLKKALEAQGIKAGKKEIEASLRRKIEQKLGIEGSLDNLKKQFDTDEIKNKAKGLFKDLGF</sequence>
<proteinExistence type="predicted"/>
<name>A0A1W1E1V1_9ZZZZ</name>
<organism evidence="1">
    <name type="scientific">hydrothermal vent metagenome</name>
    <dbReference type="NCBI Taxonomy" id="652676"/>
    <lineage>
        <taxon>unclassified sequences</taxon>
        <taxon>metagenomes</taxon>
        <taxon>ecological metagenomes</taxon>
    </lineage>
</organism>
<dbReference type="AlphaFoldDB" id="A0A1W1E1V1"/>
<dbReference type="EMBL" id="FPHZ01000111">
    <property type="protein sequence ID" value="SFV87942.1"/>
    <property type="molecule type" value="Genomic_DNA"/>
</dbReference>